<organism evidence="1 2">
    <name type="scientific">Rugamonas rubra</name>
    <dbReference type="NCBI Taxonomy" id="758825"/>
    <lineage>
        <taxon>Bacteria</taxon>
        <taxon>Pseudomonadati</taxon>
        <taxon>Pseudomonadota</taxon>
        <taxon>Betaproteobacteria</taxon>
        <taxon>Burkholderiales</taxon>
        <taxon>Oxalobacteraceae</taxon>
        <taxon>Telluria group</taxon>
        <taxon>Rugamonas</taxon>
    </lineage>
</organism>
<keyword evidence="2" id="KW-1185">Reference proteome</keyword>
<accession>A0A1I4NEB8</accession>
<dbReference type="STRING" id="758825.SAMN02982985_02896"/>
<dbReference type="RefSeq" id="WP_093388399.1">
    <property type="nucleotide sequence ID" value="NZ_FOTW01000013.1"/>
</dbReference>
<evidence type="ECO:0000313" key="1">
    <source>
        <dbReference type="EMBL" id="SFM13819.1"/>
    </source>
</evidence>
<gene>
    <name evidence="1" type="ORF">SAMN02982985_02896</name>
</gene>
<sequence length="347" mass="36326">MRAEFDIVANGQNITDLLRDRLLELHLSDKTGLEADTCEIRLDDRGGKLALPAKGATLAISLGWAGQGLNLLGSFKIDEVVMEGPPACVIIRGKGADLRQSAKSQRHAGYEKTTLAAVVATVAARHGWRAVCEVKAAVARLDQVGESDLHFLTRLARLHGATATVKNGALLVLPRGAGKTASGALPPKLVLRAEQLTRYSFTFADRSGFDSVKTGSHDAGQAKLVEQEVANPAPGPDGGAVHSDRHPYADAATAKAAAQSRMTALNRATASGTLNLMGRADIGAERIIGIAGLKPEVDGDYLVESVSHSYAHDSWRMQVVLNAGNLGKAKAGQGPRAAGNKELVAAG</sequence>
<dbReference type="Proteomes" id="UP000199470">
    <property type="component" value="Unassembled WGS sequence"/>
</dbReference>
<protein>
    <recommendedName>
        <fullName evidence="3">Phage protein D</fullName>
    </recommendedName>
</protein>
<dbReference type="EMBL" id="FOTW01000013">
    <property type="protein sequence ID" value="SFM13819.1"/>
    <property type="molecule type" value="Genomic_DNA"/>
</dbReference>
<dbReference type="AlphaFoldDB" id="A0A1I4NEB8"/>
<dbReference type="SUPFAM" id="SSF69279">
    <property type="entry name" value="Phage tail proteins"/>
    <property type="match status" value="1"/>
</dbReference>
<name>A0A1I4NEB8_9BURK</name>
<dbReference type="OrthoDB" id="4070623at2"/>
<evidence type="ECO:0000313" key="2">
    <source>
        <dbReference type="Proteomes" id="UP000199470"/>
    </source>
</evidence>
<proteinExistence type="predicted"/>
<evidence type="ECO:0008006" key="3">
    <source>
        <dbReference type="Google" id="ProtNLM"/>
    </source>
</evidence>
<dbReference type="Pfam" id="PF05954">
    <property type="entry name" value="Phage_GPD"/>
    <property type="match status" value="1"/>
</dbReference>
<reference evidence="1 2" key="1">
    <citation type="submission" date="2016-10" db="EMBL/GenBank/DDBJ databases">
        <authorList>
            <person name="de Groot N.N."/>
        </authorList>
    </citation>
    <scope>NUCLEOTIDE SEQUENCE [LARGE SCALE GENOMIC DNA]</scope>
    <source>
        <strain evidence="1 2">ATCC 43154</strain>
    </source>
</reference>